<evidence type="ECO:0000256" key="1">
    <source>
        <dbReference type="ARBA" id="ARBA00022795"/>
    </source>
</evidence>
<keyword evidence="1" id="KW-1005">Bacterial flagellum biogenesis</keyword>
<reference evidence="3" key="1">
    <citation type="journal article" date="2013" name="Genome Announc.">
        <title>First genome sequence of a syntrophic acetate-oxidizing bacterium, Tepidanaerobacter acetatoxydans strain Re1.</title>
        <authorList>
            <person name="Manzoor S."/>
            <person name="Bongcam-Rudloff E."/>
            <person name="Schnurer A."/>
            <person name="Muller B."/>
        </authorList>
    </citation>
    <scope>NUCLEOTIDE SEQUENCE [LARGE SCALE GENOMIC DNA]</scope>
    <source>
        <strain evidence="3">Re1</strain>
    </source>
</reference>
<organism evidence="2 3">
    <name type="scientific">Tepidanaerobacter acetatoxydans (strain DSM 21804 / JCM 16047 / Re1)</name>
    <dbReference type="NCBI Taxonomy" id="1209989"/>
    <lineage>
        <taxon>Bacteria</taxon>
        <taxon>Bacillati</taxon>
        <taxon>Bacillota</taxon>
        <taxon>Clostridia</taxon>
        <taxon>Thermosediminibacterales</taxon>
        <taxon>Tepidanaerobacteraceae</taxon>
        <taxon>Tepidanaerobacter</taxon>
    </lineage>
</organism>
<evidence type="ECO:0000313" key="3">
    <source>
        <dbReference type="Proteomes" id="UP000010802"/>
    </source>
</evidence>
<dbReference type="InterPro" id="IPR036679">
    <property type="entry name" value="FlgN-like_sf"/>
</dbReference>
<name>U4QKR9_TEPAE</name>
<evidence type="ECO:0008006" key="4">
    <source>
        <dbReference type="Google" id="ProtNLM"/>
    </source>
</evidence>
<dbReference type="GO" id="GO:0044780">
    <property type="term" value="P:bacterial-type flagellum assembly"/>
    <property type="evidence" value="ECO:0007669"/>
    <property type="project" value="InterPro"/>
</dbReference>
<protein>
    <recommendedName>
        <fullName evidence="4">FlgN family protein</fullName>
    </recommendedName>
</protein>
<dbReference type="Pfam" id="PF05130">
    <property type="entry name" value="FlgN"/>
    <property type="match status" value="1"/>
</dbReference>
<dbReference type="InterPro" id="IPR007809">
    <property type="entry name" value="FlgN-like"/>
</dbReference>
<dbReference type="Proteomes" id="UP000010802">
    <property type="component" value="Chromosome"/>
</dbReference>
<dbReference type="AlphaFoldDB" id="U4QKR9"/>
<dbReference type="HOGENOM" id="CLU_1577734_0_0_9"/>
<proteinExistence type="predicted"/>
<dbReference type="STRING" id="1209989.TepRe1_0859"/>
<sequence>MGRGLFKIKEKCVKNNPGSSEIMDNDIAGLLKSKLEKLETLYKYTQNISDALKKDDTEELLKILNSRQRLMEEVDSLDGQLLSLFEGNTDAFKEYIADESKMLKAAYDNIGVFLKKIQQLDTENTAVMQKLFSKLKDDISNLKQAENALKGYGIIGKSARDGAFIDTKK</sequence>
<keyword evidence="3" id="KW-1185">Reference proteome</keyword>
<gene>
    <name evidence="2" type="ordered locus">TEPIRE1_0928</name>
</gene>
<dbReference type="SUPFAM" id="SSF140566">
    <property type="entry name" value="FlgN-like"/>
    <property type="match status" value="1"/>
</dbReference>
<dbReference type="EMBL" id="HF563609">
    <property type="protein sequence ID" value="CDI40520.1"/>
    <property type="molecule type" value="Genomic_DNA"/>
</dbReference>
<evidence type="ECO:0000313" key="2">
    <source>
        <dbReference type="EMBL" id="CDI40520.1"/>
    </source>
</evidence>
<dbReference type="Gene3D" id="1.20.58.300">
    <property type="entry name" value="FlgN-like"/>
    <property type="match status" value="1"/>
</dbReference>
<dbReference type="KEGG" id="tae:TepiRe1_0928"/>
<accession>U4QKR9</accession>